<gene>
    <name evidence="7" type="primary">FET3_8</name>
    <name evidence="7" type="ORF">IWW39_002193</name>
</gene>
<dbReference type="SUPFAM" id="SSF49503">
    <property type="entry name" value="Cupredoxins"/>
    <property type="match status" value="2"/>
</dbReference>
<comment type="caution">
    <text evidence="7">The sequence shown here is derived from an EMBL/GenBank/DDBJ whole genome shotgun (WGS) entry which is preliminary data.</text>
</comment>
<proteinExistence type="inferred from homology"/>
<feature type="region of interest" description="Disordered" evidence="4">
    <location>
        <begin position="297"/>
        <end position="317"/>
    </location>
</feature>
<evidence type="ECO:0000256" key="1">
    <source>
        <dbReference type="ARBA" id="ARBA00010609"/>
    </source>
</evidence>
<dbReference type="PANTHER" id="PTHR11709:SF361">
    <property type="entry name" value="IRON TRANSPORT MULTICOPPER OXIDASE FET3"/>
    <property type="match status" value="1"/>
</dbReference>
<evidence type="ECO:0000256" key="2">
    <source>
        <dbReference type="ARBA" id="ARBA00022723"/>
    </source>
</evidence>
<evidence type="ECO:0000256" key="3">
    <source>
        <dbReference type="ARBA" id="ARBA00023002"/>
    </source>
</evidence>
<evidence type="ECO:0000313" key="8">
    <source>
        <dbReference type="Proteomes" id="UP001151516"/>
    </source>
</evidence>
<dbReference type="PROSITE" id="PS00080">
    <property type="entry name" value="MULTICOPPER_OXIDASE2"/>
    <property type="match status" value="1"/>
</dbReference>
<dbReference type="InterPro" id="IPR033138">
    <property type="entry name" value="Cu_oxidase_CS"/>
</dbReference>
<sequence>MRVVEVDGQYTEPLEVDGVDLAPGQRYSVLVAAHSTRSFNYRYNVTMYATFIPDEPGLSPRIFIGNIIYEQGAPFAQAGSYDGSFRWAQDIELHALDKEPALLVDRSLELVIGRSLYSTGQNLDHFNDITFAYPLIPALYTALSMGDMAMDERVYGPQAHPIVLRHNEVVELVIYNPNSVPHPLHLHGHTFQITEYGPTTPFIPTNATAVPLVKNNGVPAKRDTLVIQPAQYVKLRFRADNPGVWMLHCHMDIHFAMGLALTLIEAPDVLQKTQKVPAEMLGMCARQGSMTTGNAAGNNGLDLSGMPPVPTIVTRED</sequence>
<accession>A0A9W8GL02</accession>
<dbReference type="Pfam" id="PF00394">
    <property type="entry name" value="Cu-oxidase"/>
    <property type="match status" value="1"/>
</dbReference>
<feature type="domain" description="Plastocyanin-like" evidence="5">
    <location>
        <begin position="1"/>
        <end position="46"/>
    </location>
</feature>
<feature type="domain" description="Plastocyanin-like" evidence="6">
    <location>
        <begin position="139"/>
        <end position="268"/>
    </location>
</feature>
<dbReference type="InterPro" id="IPR008972">
    <property type="entry name" value="Cupredoxin"/>
</dbReference>
<evidence type="ECO:0000313" key="7">
    <source>
        <dbReference type="EMBL" id="KAJ2688501.1"/>
    </source>
</evidence>
<dbReference type="AlphaFoldDB" id="A0A9W8GL02"/>
<dbReference type="Proteomes" id="UP001151516">
    <property type="component" value="Unassembled WGS sequence"/>
</dbReference>
<dbReference type="GO" id="GO:0005507">
    <property type="term" value="F:copper ion binding"/>
    <property type="evidence" value="ECO:0007669"/>
    <property type="project" value="InterPro"/>
</dbReference>
<evidence type="ECO:0000259" key="5">
    <source>
        <dbReference type="Pfam" id="PF00394"/>
    </source>
</evidence>
<dbReference type="EMBL" id="JANBTX010000045">
    <property type="protein sequence ID" value="KAJ2688501.1"/>
    <property type="molecule type" value="Genomic_DNA"/>
</dbReference>
<reference evidence="7" key="1">
    <citation type="submission" date="2022-07" db="EMBL/GenBank/DDBJ databases">
        <title>Phylogenomic reconstructions and comparative analyses of Kickxellomycotina fungi.</title>
        <authorList>
            <person name="Reynolds N.K."/>
            <person name="Stajich J.E."/>
            <person name="Barry K."/>
            <person name="Grigoriev I.V."/>
            <person name="Crous P."/>
            <person name="Smith M.E."/>
        </authorList>
    </citation>
    <scope>NUCLEOTIDE SEQUENCE</scope>
    <source>
        <strain evidence="7">CBS 109367</strain>
    </source>
</reference>
<protein>
    <submittedName>
        <fullName evidence="7">Ferroxidase fet3</fullName>
    </submittedName>
</protein>
<dbReference type="GO" id="GO:0033573">
    <property type="term" value="C:high-affinity iron permease complex"/>
    <property type="evidence" value="ECO:0007669"/>
    <property type="project" value="TreeGrafter"/>
</dbReference>
<keyword evidence="2" id="KW-0479">Metal-binding</keyword>
<dbReference type="InterPro" id="IPR011706">
    <property type="entry name" value="Cu-oxidase_C"/>
</dbReference>
<dbReference type="GO" id="GO:0004322">
    <property type="term" value="F:ferroxidase activity"/>
    <property type="evidence" value="ECO:0007669"/>
    <property type="project" value="TreeGrafter"/>
</dbReference>
<name>A0A9W8GL02_9FUNG</name>
<dbReference type="GO" id="GO:0010106">
    <property type="term" value="P:cellular response to iron ion starvation"/>
    <property type="evidence" value="ECO:0007669"/>
    <property type="project" value="TreeGrafter"/>
</dbReference>
<keyword evidence="8" id="KW-1185">Reference proteome</keyword>
<comment type="similarity">
    <text evidence="1">Belongs to the multicopper oxidase family.</text>
</comment>
<dbReference type="InterPro" id="IPR001117">
    <property type="entry name" value="Cu-oxidase_2nd"/>
</dbReference>
<dbReference type="Gene3D" id="2.60.40.420">
    <property type="entry name" value="Cupredoxins - blue copper proteins"/>
    <property type="match status" value="2"/>
</dbReference>
<dbReference type="InterPro" id="IPR002355">
    <property type="entry name" value="Cu_oxidase_Cu_BS"/>
</dbReference>
<dbReference type="OrthoDB" id="2121828at2759"/>
<dbReference type="InterPro" id="IPR045087">
    <property type="entry name" value="Cu-oxidase_fam"/>
</dbReference>
<evidence type="ECO:0000256" key="4">
    <source>
        <dbReference type="SAM" id="MobiDB-lite"/>
    </source>
</evidence>
<dbReference type="Pfam" id="PF07731">
    <property type="entry name" value="Cu-oxidase_2"/>
    <property type="match status" value="1"/>
</dbReference>
<keyword evidence="3" id="KW-0560">Oxidoreductase</keyword>
<dbReference type="PROSITE" id="PS00079">
    <property type="entry name" value="MULTICOPPER_OXIDASE1"/>
    <property type="match status" value="1"/>
</dbReference>
<evidence type="ECO:0000259" key="6">
    <source>
        <dbReference type="Pfam" id="PF07731"/>
    </source>
</evidence>
<organism evidence="7 8">
    <name type="scientific">Coemansia spiralis</name>
    <dbReference type="NCBI Taxonomy" id="417178"/>
    <lineage>
        <taxon>Eukaryota</taxon>
        <taxon>Fungi</taxon>
        <taxon>Fungi incertae sedis</taxon>
        <taxon>Zoopagomycota</taxon>
        <taxon>Kickxellomycotina</taxon>
        <taxon>Kickxellomycetes</taxon>
        <taxon>Kickxellales</taxon>
        <taxon>Kickxellaceae</taxon>
        <taxon>Coemansia</taxon>
    </lineage>
</organism>
<dbReference type="PANTHER" id="PTHR11709">
    <property type="entry name" value="MULTI-COPPER OXIDASE"/>
    <property type="match status" value="1"/>
</dbReference>
<dbReference type="GO" id="GO:0033215">
    <property type="term" value="P:reductive iron assimilation"/>
    <property type="evidence" value="ECO:0007669"/>
    <property type="project" value="TreeGrafter"/>
</dbReference>